<accession>A0A1T4LBE2</accession>
<name>A0A1T4LBE2_9BACT</name>
<feature type="transmembrane region" description="Helical" evidence="1">
    <location>
        <begin position="218"/>
        <end position="238"/>
    </location>
</feature>
<gene>
    <name evidence="2" type="ORF">SAMN02745154_00395</name>
</gene>
<keyword evidence="1" id="KW-1133">Transmembrane helix</keyword>
<evidence type="ECO:0000313" key="2">
    <source>
        <dbReference type="EMBL" id="SJZ51933.1"/>
    </source>
</evidence>
<feature type="transmembrane region" description="Helical" evidence="1">
    <location>
        <begin position="30"/>
        <end position="50"/>
    </location>
</feature>
<keyword evidence="1" id="KW-0812">Transmembrane</keyword>
<keyword evidence="1" id="KW-0472">Membrane</keyword>
<feature type="transmembrane region" description="Helical" evidence="1">
    <location>
        <begin position="106"/>
        <end position="126"/>
    </location>
</feature>
<feature type="transmembrane region" description="Helical" evidence="1">
    <location>
        <begin position="62"/>
        <end position="86"/>
    </location>
</feature>
<evidence type="ECO:0000313" key="3">
    <source>
        <dbReference type="Proteomes" id="UP000190389"/>
    </source>
</evidence>
<organism evidence="2 3">
    <name type="scientific">Mycoplasmopsis verecunda</name>
    <dbReference type="NCBI Taxonomy" id="171291"/>
    <lineage>
        <taxon>Bacteria</taxon>
        <taxon>Bacillati</taxon>
        <taxon>Mycoplasmatota</taxon>
        <taxon>Mycoplasmoidales</taxon>
        <taxon>Metamycoplasmataceae</taxon>
        <taxon>Mycoplasmopsis</taxon>
    </lineage>
</organism>
<dbReference type="Proteomes" id="UP000190389">
    <property type="component" value="Unassembled WGS sequence"/>
</dbReference>
<reference evidence="3" key="1">
    <citation type="submission" date="2017-02" db="EMBL/GenBank/DDBJ databases">
        <authorList>
            <person name="Varghese N."/>
            <person name="Submissions S."/>
        </authorList>
    </citation>
    <scope>NUCLEOTIDE SEQUENCE [LARGE SCALE GENOMIC DNA]</scope>
    <source>
        <strain evidence="3">ATCC 27862</strain>
    </source>
</reference>
<evidence type="ECO:0000256" key="1">
    <source>
        <dbReference type="SAM" id="Phobius"/>
    </source>
</evidence>
<keyword evidence="3" id="KW-1185">Reference proteome</keyword>
<dbReference type="EMBL" id="FUXF01000011">
    <property type="protein sequence ID" value="SJZ51933.1"/>
    <property type="molecule type" value="Genomic_DNA"/>
</dbReference>
<dbReference type="RefSeq" id="WP_078747120.1">
    <property type="nucleotide sequence ID" value="NZ_CP137850.1"/>
</dbReference>
<dbReference type="AlphaFoldDB" id="A0A1T4LBE2"/>
<sequence length="246" mass="28876">MKNITSNLVNDQYERNIFRWKSNLIPSFKIAFSGLMLAISILLSIIGSVMKFNSFLSFNLSLVPIFITFMYIGLQYALIISVSRFLLVPVISSTIPTLSAGIPYEYLGNFIVLVSHLFILIIFYLIYWVLNLFYKQNILAKISISMIITLISVSVIMPLLNTFIFNVIYFWMLNMTEFSLLDVIEKYDSSFKAFFFFIPNYFVGSFTLYFIFNLTNILINFIIIYIFIIWETKANFIYKIRKSNYY</sequence>
<protein>
    <submittedName>
        <fullName evidence="2">Uncharacterized protein</fullName>
    </submittedName>
</protein>
<proteinExistence type="predicted"/>
<dbReference type="OrthoDB" id="398677at2"/>
<dbReference type="Gene3D" id="1.10.1760.20">
    <property type="match status" value="1"/>
</dbReference>
<dbReference type="STRING" id="171291.SAMN02745154_00395"/>
<dbReference type="NCBIfam" id="NF046054">
    <property type="entry name" value="memb_MPN527"/>
    <property type="match status" value="1"/>
</dbReference>